<gene>
    <name evidence="2" type="ORF">PUW80_12550</name>
</gene>
<dbReference type="RefSeq" id="WP_274224238.1">
    <property type="nucleotide sequence ID" value="NZ_JAQZCG020000004.1"/>
</dbReference>
<feature type="compositionally biased region" description="Basic and acidic residues" evidence="1">
    <location>
        <begin position="38"/>
        <end position="50"/>
    </location>
</feature>
<feature type="compositionally biased region" description="Low complexity" evidence="1">
    <location>
        <begin position="210"/>
        <end position="221"/>
    </location>
</feature>
<evidence type="ECO:0008006" key="4">
    <source>
        <dbReference type="Google" id="ProtNLM"/>
    </source>
</evidence>
<feature type="region of interest" description="Disordered" evidence="1">
    <location>
        <begin position="168"/>
        <end position="274"/>
    </location>
</feature>
<dbReference type="Proteomes" id="UP001218170">
    <property type="component" value="Unassembled WGS sequence"/>
</dbReference>
<organism evidence="2 3">
    <name type="scientific">Microbacterium thalli</name>
    <dbReference type="NCBI Taxonomy" id="3027921"/>
    <lineage>
        <taxon>Bacteria</taxon>
        <taxon>Bacillati</taxon>
        <taxon>Actinomycetota</taxon>
        <taxon>Actinomycetes</taxon>
        <taxon>Micrococcales</taxon>
        <taxon>Microbacteriaceae</taxon>
        <taxon>Microbacterium</taxon>
    </lineage>
</organism>
<dbReference type="EMBL" id="JAQZCI010000003">
    <property type="protein sequence ID" value="MDD7963178.1"/>
    <property type="molecule type" value="Genomic_DNA"/>
</dbReference>
<keyword evidence="3" id="KW-1185">Reference proteome</keyword>
<reference evidence="2 3" key="1">
    <citation type="submission" date="2023-02" db="EMBL/GenBank/DDBJ databases">
        <title>Study of novel species of the Microbacterium genus.</title>
        <authorList>
            <person name="Arroyo-Herrera I."/>
            <person name="Roman-Ponce B."/>
            <person name="Vasquez-Murrieta M.S."/>
        </authorList>
    </citation>
    <scope>NUCLEOTIDE SEQUENCE [LARGE SCALE GENOMIC DNA]</scope>
    <source>
        <strain evidence="2 3">NE1TT3</strain>
    </source>
</reference>
<comment type="caution">
    <text evidence="2">The sequence shown here is derived from an EMBL/GenBank/DDBJ whole genome shotgun (WGS) entry which is preliminary data.</text>
</comment>
<accession>A0ABT5SK12</accession>
<dbReference type="Gene3D" id="1.20.5.2950">
    <property type="match status" value="1"/>
</dbReference>
<feature type="region of interest" description="Disordered" evidence="1">
    <location>
        <begin position="1"/>
        <end position="61"/>
    </location>
</feature>
<proteinExistence type="predicted"/>
<protein>
    <recommendedName>
        <fullName evidence="4">ATP synthase F0 subunit B</fullName>
    </recommendedName>
</protein>
<name>A0ABT5SK12_9MICO</name>
<evidence type="ECO:0000256" key="1">
    <source>
        <dbReference type="SAM" id="MobiDB-lite"/>
    </source>
</evidence>
<sequence>MSQNYGEPTSGSQAGSASGTAETAKQEAGQVAGTARAEAGHVVETAKHEAAGVASEAKSQAKQVYSQTKQQLTEQAASQQQRVADGLRSIGDELSTLAKGSDNPGIATDLVRQASTRVSGASDWLSQRDPGSLVNEVKTFARRKPGVFIAGALIAGVVAGRLTRALTESAKEEHEATGTGYTGSGVTEGTSGAGRIPAAPSAPTPAPVDTPIGSPVGTPVTPVAPPVGSPAGSPITPAVTTPDVAAEPTPLYESSRGVTAEPYTEGLGETRDDR</sequence>
<evidence type="ECO:0000313" key="2">
    <source>
        <dbReference type="EMBL" id="MDD7963178.1"/>
    </source>
</evidence>
<feature type="compositionally biased region" description="Low complexity" evidence="1">
    <location>
        <begin position="9"/>
        <end position="23"/>
    </location>
</feature>
<evidence type="ECO:0000313" key="3">
    <source>
        <dbReference type="Proteomes" id="UP001218170"/>
    </source>
</evidence>